<gene>
    <name evidence="1" type="ORF">ACFP3J_22640</name>
</gene>
<dbReference type="InterPro" id="IPR002695">
    <property type="entry name" value="PurH-like"/>
</dbReference>
<name>A0ABW0WMV2_STRNO</name>
<evidence type="ECO:0000313" key="1">
    <source>
        <dbReference type="EMBL" id="MFC5658274.1"/>
    </source>
</evidence>
<evidence type="ECO:0000313" key="2">
    <source>
        <dbReference type="Proteomes" id="UP001596065"/>
    </source>
</evidence>
<accession>A0ABW0WMV2</accession>
<dbReference type="EMBL" id="JBHSOE010000041">
    <property type="protein sequence ID" value="MFC5658274.1"/>
    <property type="molecule type" value="Genomic_DNA"/>
</dbReference>
<proteinExistence type="predicted"/>
<reference evidence="2" key="1">
    <citation type="journal article" date="2019" name="Int. J. Syst. Evol. Microbiol.">
        <title>The Global Catalogue of Microorganisms (GCM) 10K type strain sequencing project: providing services to taxonomists for standard genome sequencing and annotation.</title>
        <authorList>
            <consortium name="The Broad Institute Genomics Platform"/>
            <consortium name="The Broad Institute Genome Sequencing Center for Infectious Disease"/>
            <person name="Wu L."/>
            <person name="Ma J."/>
        </authorList>
    </citation>
    <scope>NUCLEOTIDE SEQUENCE [LARGE SCALE GENOMIC DNA]</scope>
    <source>
        <strain evidence="2">KCTC 5701</strain>
    </source>
</reference>
<dbReference type="PANTHER" id="PTHR11692">
    <property type="entry name" value="BIFUNCTIONAL PURINE BIOSYNTHESIS PROTEIN PURH"/>
    <property type="match status" value="1"/>
</dbReference>
<dbReference type="RefSeq" id="WP_344352294.1">
    <property type="nucleotide sequence ID" value="NZ_BAAASM010000057.1"/>
</dbReference>
<keyword evidence="2" id="KW-1185">Reference proteome</keyword>
<dbReference type="InterPro" id="IPR024050">
    <property type="entry name" value="AICAR_Tfase_insert_dom_sf"/>
</dbReference>
<dbReference type="Gene3D" id="1.10.287.440">
    <property type="match status" value="1"/>
</dbReference>
<dbReference type="PANTHER" id="PTHR11692:SF0">
    <property type="entry name" value="BIFUNCTIONAL PURINE BIOSYNTHESIS PROTEIN ATIC"/>
    <property type="match status" value="1"/>
</dbReference>
<dbReference type="Pfam" id="PF01808">
    <property type="entry name" value="AICARFT_IMPCHas"/>
    <property type="match status" value="1"/>
</dbReference>
<keyword evidence="1" id="KW-0808">Transferase</keyword>
<protein>
    <submittedName>
        <fullName evidence="1">Phosphoribosylaminoimidazolecarboxamide formyltransferase</fullName>
        <ecNumber evidence="1">2.1.2.3</ecNumber>
    </submittedName>
</protein>
<dbReference type="EC" id="2.1.2.3" evidence="1"/>
<dbReference type="GO" id="GO:0004643">
    <property type="term" value="F:phosphoribosylaminoimidazolecarboxamide formyltransferase activity"/>
    <property type="evidence" value="ECO:0007669"/>
    <property type="project" value="UniProtKB-EC"/>
</dbReference>
<dbReference type="InterPro" id="IPR024051">
    <property type="entry name" value="AICAR_Tfase_dup_dom_sf"/>
</dbReference>
<dbReference type="Gene3D" id="3.40.140.20">
    <property type="match status" value="2"/>
</dbReference>
<organism evidence="1 2">
    <name type="scientific">Streptomyces nogalater</name>
    <dbReference type="NCBI Taxonomy" id="38314"/>
    <lineage>
        <taxon>Bacteria</taxon>
        <taxon>Bacillati</taxon>
        <taxon>Actinomycetota</taxon>
        <taxon>Actinomycetes</taxon>
        <taxon>Kitasatosporales</taxon>
        <taxon>Streptomycetaceae</taxon>
        <taxon>Streptomyces</taxon>
    </lineage>
</organism>
<dbReference type="InterPro" id="IPR016193">
    <property type="entry name" value="Cytidine_deaminase-like"/>
</dbReference>
<comment type="caution">
    <text evidence="1">The sequence shown here is derived from an EMBL/GenBank/DDBJ whole genome shotgun (WGS) entry which is preliminary data.</text>
</comment>
<sequence length="392" mass="41426">MVGDPTRLRLKYGLNPQQRTAVAEPSDGGPLPLSVLSGTPSVVNLLDALQGWQLVREASRALGLPAAASMKHVSPAGVAVAGEVDPVARATFRLGAQPSGPASAYARARDCDPRSSYGDLVALSHPVDRDTASLLARVVSDGVIAPDFEPGVLEVLARKKRGTFLVLRVDPAYEPPARQVRDVFGVRITQDADPLVIGPGTLAEGTEGGPPPTVRQLRDAVLGLITVRYTQSNSVACVHDGRTIGIGAGQQSRVDCVRLAGEKADRWRLRRHPLLARARFPGTLSIQDRVNSVLRLIEGEPGTLSDACRPDPGPPGTPLDPAEKAAWLAGHTPCTLVSDAYLPFRDNVDVAAAHGVRCIVEGGGSARGREVAAACEEHSITLVRTGLRLFCH</sequence>
<dbReference type="SMART" id="SM00798">
    <property type="entry name" value="AICARFT_IMPCHas"/>
    <property type="match status" value="1"/>
</dbReference>
<dbReference type="SUPFAM" id="SSF53927">
    <property type="entry name" value="Cytidine deaminase-like"/>
    <property type="match status" value="1"/>
</dbReference>
<dbReference type="Proteomes" id="UP001596065">
    <property type="component" value="Unassembled WGS sequence"/>
</dbReference>